<dbReference type="AlphaFoldDB" id="A0A426Y0Z8"/>
<dbReference type="Proteomes" id="UP000287651">
    <property type="component" value="Unassembled WGS sequence"/>
</dbReference>
<sequence length="101" mass="11404">MRVVTLAVLCFGGRRRYTSLVLVFHPVLDSNWGLDFRRDTNSPCVLLASPVGPIRIRIWVGDTGLDSEPTPALDKRGVEHDDQERDELMTYLLLLPAVSQR</sequence>
<proteinExistence type="predicted"/>
<protein>
    <submittedName>
        <fullName evidence="1">Uncharacterized protein</fullName>
    </submittedName>
</protein>
<gene>
    <name evidence="1" type="ORF">B296_00048361</name>
</gene>
<organism evidence="1 2">
    <name type="scientific">Ensete ventricosum</name>
    <name type="common">Abyssinian banana</name>
    <name type="synonym">Musa ensete</name>
    <dbReference type="NCBI Taxonomy" id="4639"/>
    <lineage>
        <taxon>Eukaryota</taxon>
        <taxon>Viridiplantae</taxon>
        <taxon>Streptophyta</taxon>
        <taxon>Embryophyta</taxon>
        <taxon>Tracheophyta</taxon>
        <taxon>Spermatophyta</taxon>
        <taxon>Magnoliopsida</taxon>
        <taxon>Liliopsida</taxon>
        <taxon>Zingiberales</taxon>
        <taxon>Musaceae</taxon>
        <taxon>Ensete</taxon>
    </lineage>
</organism>
<evidence type="ECO:0000313" key="2">
    <source>
        <dbReference type="Proteomes" id="UP000287651"/>
    </source>
</evidence>
<dbReference type="EMBL" id="AMZH03015835">
    <property type="protein sequence ID" value="RRT45429.1"/>
    <property type="molecule type" value="Genomic_DNA"/>
</dbReference>
<accession>A0A426Y0Z8</accession>
<evidence type="ECO:0000313" key="1">
    <source>
        <dbReference type="EMBL" id="RRT45429.1"/>
    </source>
</evidence>
<name>A0A426Y0Z8_ENSVE</name>
<reference evidence="1 2" key="1">
    <citation type="journal article" date="2014" name="Agronomy (Basel)">
        <title>A Draft Genome Sequence for Ensete ventricosum, the Drought-Tolerant Tree Against Hunger.</title>
        <authorList>
            <person name="Harrison J."/>
            <person name="Moore K.A."/>
            <person name="Paszkiewicz K."/>
            <person name="Jones T."/>
            <person name="Grant M."/>
            <person name="Ambacheew D."/>
            <person name="Muzemil S."/>
            <person name="Studholme D.J."/>
        </authorList>
    </citation>
    <scope>NUCLEOTIDE SEQUENCE [LARGE SCALE GENOMIC DNA]</scope>
</reference>
<comment type="caution">
    <text evidence="1">The sequence shown here is derived from an EMBL/GenBank/DDBJ whole genome shotgun (WGS) entry which is preliminary data.</text>
</comment>